<protein>
    <recommendedName>
        <fullName evidence="12">Probable peptidoglycan glycosyltransferase FtsW</fullName>
        <ecNumber evidence="14">2.4.99.28</ecNumber>
    </recommendedName>
    <alternativeName>
        <fullName evidence="13">Cell division protein FtsW</fullName>
    </alternativeName>
    <alternativeName>
        <fullName evidence="10">Cell wall polymerase</fullName>
    </alternativeName>
    <alternativeName>
        <fullName evidence="9">Peptidoglycan polymerase</fullName>
    </alternativeName>
</protein>
<keyword evidence="8 16" id="KW-0472">Membrane</keyword>
<evidence type="ECO:0000313" key="17">
    <source>
        <dbReference type="EMBL" id="BEH00179.1"/>
    </source>
</evidence>
<keyword evidence="7 16" id="KW-1133">Transmembrane helix</keyword>
<keyword evidence="6" id="KW-0573">Peptidoglycan synthesis</keyword>
<keyword evidence="4 16" id="KW-0812">Transmembrane</keyword>
<evidence type="ECO:0000256" key="15">
    <source>
        <dbReference type="ARBA" id="ARBA00049902"/>
    </source>
</evidence>
<evidence type="ECO:0000256" key="11">
    <source>
        <dbReference type="ARBA" id="ARBA00038053"/>
    </source>
</evidence>
<evidence type="ECO:0000256" key="5">
    <source>
        <dbReference type="ARBA" id="ARBA00022960"/>
    </source>
</evidence>
<dbReference type="RefSeq" id="WP_353331298.1">
    <property type="nucleotide sequence ID" value="NZ_AP028055.1"/>
</dbReference>
<evidence type="ECO:0000256" key="10">
    <source>
        <dbReference type="ARBA" id="ARBA00033270"/>
    </source>
</evidence>
<feature type="transmembrane region" description="Helical" evidence="16">
    <location>
        <begin position="12"/>
        <end position="32"/>
    </location>
</feature>
<evidence type="ECO:0000256" key="13">
    <source>
        <dbReference type="ARBA" id="ARBA00041418"/>
    </source>
</evidence>
<comment type="subcellular location">
    <subcellularLocation>
        <location evidence="1">Membrane</location>
        <topology evidence="1">Multi-pass membrane protein</topology>
    </subcellularLocation>
</comment>
<evidence type="ECO:0000256" key="12">
    <source>
        <dbReference type="ARBA" id="ARBA00041185"/>
    </source>
</evidence>
<dbReference type="PANTHER" id="PTHR30474">
    <property type="entry name" value="CELL CYCLE PROTEIN"/>
    <property type="match status" value="1"/>
</dbReference>
<dbReference type="EMBL" id="AP028055">
    <property type="protein sequence ID" value="BEH00179.1"/>
    <property type="molecule type" value="Genomic_DNA"/>
</dbReference>
<feature type="transmembrane region" description="Helical" evidence="16">
    <location>
        <begin position="324"/>
        <end position="354"/>
    </location>
</feature>
<dbReference type="EC" id="2.4.99.28" evidence="14"/>
<evidence type="ECO:0000256" key="3">
    <source>
        <dbReference type="ARBA" id="ARBA00022679"/>
    </source>
</evidence>
<organism evidence="17 18">
    <name type="scientific">Bacteroides sedimenti</name>
    <dbReference type="NCBI Taxonomy" id="2136147"/>
    <lineage>
        <taxon>Bacteria</taxon>
        <taxon>Pseudomonadati</taxon>
        <taxon>Bacteroidota</taxon>
        <taxon>Bacteroidia</taxon>
        <taxon>Bacteroidales</taxon>
        <taxon>Bacteroidaceae</taxon>
        <taxon>Bacteroides</taxon>
    </lineage>
</organism>
<evidence type="ECO:0000256" key="8">
    <source>
        <dbReference type="ARBA" id="ARBA00023136"/>
    </source>
</evidence>
<name>A0ABM8IDZ3_9BACE</name>
<feature type="transmembrane region" description="Helical" evidence="16">
    <location>
        <begin position="44"/>
        <end position="63"/>
    </location>
</feature>
<evidence type="ECO:0000256" key="7">
    <source>
        <dbReference type="ARBA" id="ARBA00022989"/>
    </source>
</evidence>
<dbReference type="Proteomes" id="UP001496674">
    <property type="component" value="Chromosome"/>
</dbReference>
<dbReference type="InterPro" id="IPR001182">
    <property type="entry name" value="FtsW/RodA"/>
</dbReference>
<evidence type="ECO:0000256" key="2">
    <source>
        <dbReference type="ARBA" id="ARBA00022676"/>
    </source>
</evidence>
<gene>
    <name evidence="17" type="ORF">BSYN_24430</name>
</gene>
<evidence type="ECO:0000256" key="9">
    <source>
        <dbReference type="ARBA" id="ARBA00032370"/>
    </source>
</evidence>
<evidence type="ECO:0000256" key="1">
    <source>
        <dbReference type="ARBA" id="ARBA00004141"/>
    </source>
</evidence>
<keyword evidence="5" id="KW-0133">Cell shape</keyword>
<evidence type="ECO:0000313" key="18">
    <source>
        <dbReference type="Proteomes" id="UP001496674"/>
    </source>
</evidence>
<evidence type="ECO:0000256" key="4">
    <source>
        <dbReference type="ARBA" id="ARBA00022692"/>
    </source>
</evidence>
<feature type="transmembrane region" description="Helical" evidence="16">
    <location>
        <begin position="366"/>
        <end position="387"/>
    </location>
</feature>
<comment type="similarity">
    <text evidence="11">Belongs to the SEDS family. FtsW subfamily.</text>
</comment>
<accession>A0ABM8IDZ3</accession>
<comment type="catalytic activity">
    <reaction evidence="15">
        <text>[GlcNAc-(1-&gt;4)-Mur2Ac(oyl-L-Ala-gamma-D-Glu-L-Lys-D-Ala-D-Ala)](n)-di-trans,octa-cis-undecaprenyl diphosphate + beta-D-GlcNAc-(1-&gt;4)-Mur2Ac(oyl-L-Ala-gamma-D-Glu-L-Lys-D-Ala-D-Ala)-di-trans,octa-cis-undecaprenyl diphosphate = [GlcNAc-(1-&gt;4)-Mur2Ac(oyl-L-Ala-gamma-D-Glu-L-Lys-D-Ala-D-Ala)](n+1)-di-trans,octa-cis-undecaprenyl diphosphate + di-trans,octa-cis-undecaprenyl diphosphate + H(+)</text>
        <dbReference type="Rhea" id="RHEA:23708"/>
        <dbReference type="Rhea" id="RHEA-COMP:9602"/>
        <dbReference type="Rhea" id="RHEA-COMP:9603"/>
        <dbReference type="ChEBI" id="CHEBI:15378"/>
        <dbReference type="ChEBI" id="CHEBI:58405"/>
        <dbReference type="ChEBI" id="CHEBI:60033"/>
        <dbReference type="ChEBI" id="CHEBI:78435"/>
        <dbReference type="EC" id="2.4.99.28"/>
    </reaction>
</comment>
<feature type="transmembrane region" description="Helical" evidence="16">
    <location>
        <begin position="190"/>
        <end position="211"/>
    </location>
</feature>
<feature type="transmembrane region" description="Helical" evidence="16">
    <location>
        <begin position="75"/>
        <end position="96"/>
    </location>
</feature>
<feature type="transmembrane region" description="Helical" evidence="16">
    <location>
        <begin position="286"/>
        <end position="312"/>
    </location>
</feature>
<keyword evidence="2" id="KW-0328">Glycosyltransferase</keyword>
<evidence type="ECO:0000256" key="14">
    <source>
        <dbReference type="ARBA" id="ARBA00044770"/>
    </source>
</evidence>
<dbReference type="PANTHER" id="PTHR30474:SF2">
    <property type="entry name" value="PEPTIDOGLYCAN GLYCOSYLTRANSFERASE FTSW-RELATED"/>
    <property type="match status" value="1"/>
</dbReference>
<feature type="transmembrane region" description="Helical" evidence="16">
    <location>
        <begin position="168"/>
        <end position="183"/>
    </location>
</feature>
<feature type="transmembrane region" description="Helical" evidence="16">
    <location>
        <begin position="146"/>
        <end position="162"/>
    </location>
</feature>
<feature type="transmembrane region" description="Helical" evidence="16">
    <location>
        <begin position="116"/>
        <end position="134"/>
    </location>
</feature>
<evidence type="ECO:0000256" key="16">
    <source>
        <dbReference type="SAM" id="Phobius"/>
    </source>
</evidence>
<reference evidence="17 18" key="1">
    <citation type="submission" date="2023-04" db="EMBL/GenBank/DDBJ databases">
        <title>Draft genome sequence of acteroides sedimenti strain YN3PY1.</title>
        <authorList>
            <person name="Yoshida N."/>
        </authorList>
    </citation>
    <scope>NUCLEOTIDE SEQUENCE [LARGE SCALE GENOMIC DNA]</scope>
    <source>
        <strain evidence="17 18">YN3PY1</strain>
    </source>
</reference>
<keyword evidence="18" id="KW-1185">Reference proteome</keyword>
<keyword evidence="3" id="KW-0808">Transferase</keyword>
<dbReference type="Pfam" id="PF01098">
    <property type="entry name" value="FTSW_RODA_SPOVE"/>
    <property type="match status" value="1"/>
</dbReference>
<evidence type="ECO:0000256" key="6">
    <source>
        <dbReference type="ARBA" id="ARBA00022984"/>
    </source>
</evidence>
<proteinExistence type="inferred from homology"/>
<sequence length="417" mass="45500">MDLLKNLFKGDKVIWIIFLFLCVISIIEVFSAASTLTYKSGDHWGPITQHTIILLVGALVVWITHKVNYRYFQVIPLFLVPISAILLAVVSVTGLISGSYTNGAARWMSLFGLQFQPSELAKMAVIVAVSSILARNQEEDGSNYRAFKYIMIITGVICMLIAPENLSTAGLLFGVVFLMMIIGKIPFKALASLIGVLAAGVLFMGLILMIVPKDSNLPFLHRMSTWKARVVGFTKPKEDVPAAKFDIDKDAQIAHANIAIATSNIIGKMPGNSVERDFLSQAFSDFIFAIIIEELGLLGGGFVVILYIWLLIRAGRIARKAKGNFAMFLVMGIALMLVSQAIINMCVAVGLFPVTGQPLPLISKGGTSTLINCVYVGMILSVSRYTAKLEDNEKLLNSKTDDTTINKEEIIAEESLA</sequence>